<comment type="caution">
    <text evidence="1">The sequence shown here is derived from an EMBL/GenBank/DDBJ whole genome shotgun (WGS) entry which is preliminary data.</text>
</comment>
<dbReference type="EMBL" id="JAULSV010000001">
    <property type="protein sequence ID" value="KAK0657398.1"/>
    <property type="molecule type" value="Genomic_DNA"/>
</dbReference>
<name>A0AA40D1S0_9PEZI</name>
<dbReference type="InterPro" id="IPR027417">
    <property type="entry name" value="P-loop_NTPase"/>
</dbReference>
<evidence type="ECO:0008006" key="3">
    <source>
        <dbReference type="Google" id="ProtNLM"/>
    </source>
</evidence>
<keyword evidence="2" id="KW-1185">Reference proteome</keyword>
<gene>
    <name evidence="1" type="ORF">B0T16DRAFT_385944</name>
</gene>
<sequence length="471" mass="53558">MAAPDPQHYEACGLPSLNRDGHITRNDYINVIDYHFGTCNIAQRFARIPAVILHGVPGVGKPTIAWQYAFEKLQQGAIDKVLWVRSADTWPIRQSFREISTRLPESWPLPYKLPDNPMQKDHARNHSTIVTWTLYANKRWLLVIDNAGTPKLVDQVWPVWNIGDSSKSPPKVGGQGRILITTQSERPTACPDHIEIQGWDTNTVKHFLERQPSEVEPLDDLAIQQVQEKLKGNAFFGVRMIKIGDNKMENPTCLREHLLRCSILGLSQEAHAVLSTMTFLHPNRIPLKLLAPPGQPLLIFQHRRLGEDSTKRHISNGSIEELLERSLVTSDAKSENFRITQTVIEALKRLFMRNTSLKSSSKIRSKIAFNNAVALISKASPRCNVTIFHPGFWEKCTEFTPHVMSLKDCFEAMIDSIYFPPDWAENAARDPRCSEYGMSARKDCGFWTRQSIWYLRIVTDGAGCFSTRRHA</sequence>
<dbReference type="Proteomes" id="UP001174936">
    <property type="component" value="Unassembled WGS sequence"/>
</dbReference>
<accession>A0AA40D1S0</accession>
<evidence type="ECO:0000313" key="2">
    <source>
        <dbReference type="Proteomes" id="UP001174936"/>
    </source>
</evidence>
<evidence type="ECO:0000313" key="1">
    <source>
        <dbReference type="EMBL" id="KAK0657398.1"/>
    </source>
</evidence>
<protein>
    <recommendedName>
        <fullName evidence="3">NB-ARC domain-containing protein</fullName>
    </recommendedName>
</protein>
<dbReference type="Gene3D" id="3.40.50.300">
    <property type="entry name" value="P-loop containing nucleotide triphosphate hydrolases"/>
    <property type="match status" value="1"/>
</dbReference>
<dbReference type="AlphaFoldDB" id="A0AA40D1S0"/>
<proteinExistence type="predicted"/>
<reference evidence="1" key="1">
    <citation type="submission" date="2023-06" db="EMBL/GenBank/DDBJ databases">
        <title>Genome-scale phylogeny and comparative genomics of the fungal order Sordariales.</title>
        <authorList>
            <consortium name="Lawrence Berkeley National Laboratory"/>
            <person name="Hensen N."/>
            <person name="Bonometti L."/>
            <person name="Westerberg I."/>
            <person name="Brannstrom I.O."/>
            <person name="Guillou S."/>
            <person name="Cros-Aarteil S."/>
            <person name="Calhoun S."/>
            <person name="Haridas S."/>
            <person name="Kuo A."/>
            <person name="Mondo S."/>
            <person name="Pangilinan J."/>
            <person name="Riley R."/>
            <person name="Labutti K."/>
            <person name="Andreopoulos B."/>
            <person name="Lipzen A."/>
            <person name="Chen C."/>
            <person name="Yanf M."/>
            <person name="Daum C."/>
            <person name="Ng V."/>
            <person name="Clum A."/>
            <person name="Steindorff A."/>
            <person name="Ohm R."/>
            <person name="Martin F."/>
            <person name="Silar P."/>
            <person name="Natvig D."/>
            <person name="Lalanne C."/>
            <person name="Gautier V."/>
            <person name="Ament-Velasquez S.L."/>
            <person name="Kruys A."/>
            <person name="Hutchinson M.I."/>
            <person name="Powell A.J."/>
            <person name="Barry K."/>
            <person name="Miller A.N."/>
            <person name="Grigoriev I.V."/>
            <person name="Debuchy R."/>
            <person name="Gladieux P."/>
            <person name="Thoren M.H."/>
            <person name="Johannesson H."/>
        </authorList>
    </citation>
    <scope>NUCLEOTIDE SEQUENCE</scope>
    <source>
        <strain evidence="1">SMH2532-1</strain>
    </source>
</reference>
<dbReference type="SUPFAM" id="SSF52540">
    <property type="entry name" value="P-loop containing nucleoside triphosphate hydrolases"/>
    <property type="match status" value="1"/>
</dbReference>
<organism evidence="1 2">
    <name type="scientific">Cercophora newfieldiana</name>
    <dbReference type="NCBI Taxonomy" id="92897"/>
    <lineage>
        <taxon>Eukaryota</taxon>
        <taxon>Fungi</taxon>
        <taxon>Dikarya</taxon>
        <taxon>Ascomycota</taxon>
        <taxon>Pezizomycotina</taxon>
        <taxon>Sordariomycetes</taxon>
        <taxon>Sordariomycetidae</taxon>
        <taxon>Sordariales</taxon>
        <taxon>Lasiosphaeriaceae</taxon>
        <taxon>Cercophora</taxon>
    </lineage>
</organism>